<evidence type="ECO:0000256" key="9">
    <source>
        <dbReference type="ARBA" id="ARBA00023224"/>
    </source>
</evidence>
<keyword evidence="8 10" id="KW-0675">Receptor</keyword>
<evidence type="ECO:0000256" key="6">
    <source>
        <dbReference type="ARBA" id="ARBA00022989"/>
    </source>
</evidence>
<dbReference type="GO" id="GO:0004984">
    <property type="term" value="F:olfactory receptor activity"/>
    <property type="evidence" value="ECO:0007669"/>
    <property type="project" value="InterPro"/>
</dbReference>
<evidence type="ECO:0000256" key="1">
    <source>
        <dbReference type="ARBA" id="ARBA00004651"/>
    </source>
</evidence>
<comment type="similarity">
    <text evidence="10">Belongs to the insect chemoreceptor superfamily. Heteromeric odorant receptor channel (TC 1.A.69) family.</text>
</comment>
<dbReference type="AlphaFoldDB" id="A0A6G1LP26"/>
<feature type="transmembrane region" description="Helical" evidence="10">
    <location>
        <begin position="176"/>
        <end position="198"/>
    </location>
</feature>
<evidence type="ECO:0000256" key="10">
    <source>
        <dbReference type="RuleBase" id="RU351113"/>
    </source>
</evidence>
<feature type="transmembrane region" description="Helical" evidence="10">
    <location>
        <begin position="297"/>
        <end position="316"/>
    </location>
</feature>
<evidence type="ECO:0000256" key="5">
    <source>
        <dbReference type="ARBA" id="ARBA00022725"/>
    </source>
</evidence>
<evidence type="ECO:0000256" key="7">
    <source>
        <dbReference type="ARBA" id="ARBA00023136"/>
    </source>
</evidence>
<gene>
    <name evidence="11" type="primary">Or-277</name>
    <name evidence="11" type="synonym">Nful_v1.0-Or-277</name>
    <name evidence="11" type="ORF">NFUL_NFUL000296</name>
</gene>
<feature type="transmembrane region" description="Helical" evidence="10">
    <location>
        <begin position="31"/>
        <end position="53"/>
    </location>
</feature>
<protein>
    <recommendedName>
        <fullName evidence="10">Odorant receptor</fullName>
    </recommendedName>
</protein>
<keyword evidence="2" id="KW-1003">Cell membrane</keyword>
<keyword evidence="6 10" id="KW-1133">Transmembrane helix</keyword>
<evidence type="ECO:0000313" key="12">
    <source>
        <dbReference type="Proteomes" id="UP000479987"/>
    </source>
</evidence>
<dbReference type="EMBL" id="SGBU01000040">
    <property type="protein sequence ID" value="KAF3054378.1"/>
    <property type="molecule type" value="Genomic_DNA"/>
</dbReference>
<keyword evidence="3 10" id="KW-0716">Sensory transduction</keyword>
<feature type="transmembrane region" description="Helical" evidence="10">
    <location>
        <begin position="65"/>
        <end position="84"/>
    </location>
</feature>
<keyword evidence="4 10" id="KW-0812">Transmembrane</keyword>
<comment type="caution">
    <text evidence="10">Lacks conserved residue(s) required for the propagation of feature annotation.</text>
</comment>
<dbReference type="PANTHER" id="PTHR21137:SF35">
    <property type="entry name" value="ODORANT RECEPTOR 19A-RELATED"/>
    <property type="match status" value="1"/>
</dbReference>
<comment type="caution">
    <text evidence="11">The sequence shown here is derived from an EMBL/GenBank/DDBJ whole genome shotgun (WGS) entry which is preliminary data.</text>
</comment>
<keyword evidence="12" id="KW-1185">Reference proteome</keyword>
<dbReference type="Pfam" id="PF02949">
    <property type="entry name" value="7tm_6"/>
    <property type="match status" value="1"/>
</dbReference>
<evidence type="ECO:0000256" key="3">
    <source>
        <dbReference type="ARBA" id="ARBA00022606"/>
    </source>
</evidence>
<dbReference type="Proteomes" id="UP000479987">
    <property type="component" value="Unassembled WGS sequence"/>
</dbReference>
<dbReference type="PANTHER" id="PTHR21137">
    <property type="entry name" value="ODORANT RECEPTOR"/>
    <property type="match status" value="1"/>
</dbReference>
<organism evidence="11 12">
    <name type="scientific">Nylanderia fulva</name>
    <dbReference type="NCBI Taxonomy" id="613905"/>
    <lineage>
        <taxon>Eukaryota</taxon>
        <taxon>Metazoa</taxon>
        <taxon>Ecdysozoa</taxon>
        <taxon>Arthropoda</taxon>
        <taxon>Hexapoda</taxon>
        <taxon>Insecta</taxon>
        <taxon>Pterygota</taxon>
        <taxon>Neoptera</taxon>
        <taxon>Endopterygota</taxon>
        <taxon>Hymenoptera</taxon>
        <taxon>Apocrita</taxon>
        <taxon>Aculeata</taxon>
        <taxon>Formicoidea</taxon>
        <taxon>Formicidae</taxon>
        <taxon>Formicinae</taxon>
        <taxon>Nylanderia</taxon>
    </lineage>
</organism>
<dbReference type="InterPro" id="IPR004117">
    <property type="entry name" value="7tm6_olfct_rcpt"/>
</dbReference>
<evidence type="ECO:0000256" key="4">
    <source>
        <dbReference type="ARBA" id="ARBA00022692"/>
    </source>
</evidence>
<dbReference type="GO" id="GO:0005886">
    <property type="term" value="C:plasma membrane"/>
    <property type="evidence" value="ECO:0007669"/>
    <property type="project" value="UniProtKB-SubCell"/>
</dbReference>
<feature type="transmembrane region" description="Helical" evidence="10">
    <location>
        <begin position="123"/>
        <end position="151"/>
    </location>
</feature>
<name>A0A6G1LP26_9HYME</name>
<evidence type="ECO:0000256" key="2">
    <source>
        <dbReference type="ARBA" id="ARBA00022475"/>
    </source>
</evidence>
<proteinExistence type="inferred from homology"/>
<reference evidence="11 12" key="1">
    <citation type="submission" date="2019-08" db="EMBL/GenBank/DDBJ databases">
        <title>High quality draft denovo assembly of Nylanderia fulva.</title>
        <authorList>
            <person name="Vargo E.L."/>
            <person name="Tarone A.M."/>
            <person name="Konganti K.R."/>
        </authorList>
    </citation>
    <scope>NUCLEOTIDE SEQUENCE [LARGE SCALE GENOMIC DNA]</scope>
    <source>
        <strain evidence="11">TAMU-Nful-2015</strain>
        <tissue evidence="11">Whole body</tissue>
    </source>
</reference>
<dbReference type="GO" id="GO:0007165">
    <property type="term" value="P:signal transduction"/>
    <property type="evidence" value="ECO:0007669"/>
    <property type="project" value="UniProtKB-KW"/>
</dbReference>
<keyword evidence="5 10" id="KW-0552">Olfaction</keyword>
<evidence type="ECO:0000313" key="11">
    <source>
        <dbReference type="EMBL" id="KAF3054378.1"/>
    </source>
</evidence>
<sequence length="403" mass="46851">MEFAGSRYYRLNRIMFTCLGLWPYYTRCAHYIHFIFLSPFLLSGLVFQLSAFITKEYSMELFLDILTFSGPSLICIFQYFNLFFHSKTTKNLFERIRYDWNSLKEKEELQILRKRAKIGKHSILILILLTYTMLFICVLIIFGPTILNIIVPLNESQQSVLHLPNSMEYFIDQEKYIYLLTIYFFLIVFVGATVLITAQSFGVMCINHTCAMFEITSYRIECMVNRSQMNSSTISKSDTFKNIVEAINSHRKAIEYADSLKLMCESSHLLIIPVGTGALSITLFRLCEYITADIINIDNIIISFFYIICHLAYMFVGNYLGQLIIDHSNDVFKQIYNTRWYATPLYVQKCLLLMMQRSMKSCTLMIGSLFLPSLQGYATLINASLSYCMVIYSRCQSKKIDAQ</sequence>
<dbReference type="GO" id="GO:0005549">
    <property type="term" value="F:odorant binding"/>
    <property type="evidence" value="ECO:0007669"/>
    <property type="project" value="InterPro"/>
</dbReference>
<keyword evidence="7 10" id="KW-0472">Membrane</keyword>
<feature type="transmembrane region" description="Helical" evidence="10">
    <location>
        <begin position="364"/>
        <end position="392"/>
    </location>
</feature>
<keyword evidence="9 10" id="KW-0807">Transducer</keyword>
<comment type="subcellular location">
    <subcellularLocation>
        <location evidence="1 10">Cell membrane</location>
        <topology evidence="1 10">Multi-pass membrane protein</topology>
    </subcellularLocation>
</comment>
<evidence type="ECO:0000256" key="8">
    <source>
        <dbReference type="ARBA" id="ARBA00023170"/>
    </source>
</evidence>
<accession>A0A6G1LP26</accession>